<organism evidence="1 2">
    <name type="scientific">Mola mola</name>
    <name type="common">Ocean sunfish</name>
    <name type="synonym">Tetraodon mola</name>
    <dbReference type="NCBI Taxonomy" id="94237"/>
    <lineage>
        <taxon>Eukaryota</taxon>
        <taxon>Metazoa</taxon>
        <taxon>Chordata</taxon>
        <taxon>Craniata</taxon>
        <taxon>Vertebrata</taxon>
        <taxon>Euteleostomi</taxon>
        <taxon>Actinopterygii</taxon>
        <taxon>Neopterygii</taxon>
        <taxon>Teleostei</taxon>
        <taxon>Neoteleostei</taxon>
        <taxon>Acanthomorphata</taxon>
        <taxon>Eupercaria</taxon>
        <taxon>Tetraodontiformes</taxon>
        <taxon>Molidae</taxon>
        <taxon>Mola</taxon>
    </lineage>
</organism>
<reference evidence="1" key="1">
    <citation type="submission" date="2025-08" db="UniProtKB">
        <authorList>
            <consortium name="Ensembl"/>
        </authorList>
    </citation>
    <scope>IDENTIFICATION</scope>
</reference>
<evidence type="ECO:0000313" key="2">
    <source>
        <dbReference type="Proteomes" id="UP000261620"/>
    </source>
</evidence>
<dbReference type="AlphaFoldDB" id="A0A3Q3VJ63"/>
<dbReference type="Proteomes" id="UP000261620">
    <property type="component" value="Unplaced"/>
</dbReference>
<dbReference type="OMA" id="ELTHLCG"/>
<evidence type="ECO:0000313" key="1">
    <source>
        <dbReference type="Ensembl" id="ENSMMOP00000000831.1"/>
    </source>
</evidence>
<sequence length="174" mass="19215">KPLRTFVPISRLLARILLASDSATSALSSASSSSCWAFLNRSMWYPRTYSGLQFLKLFLSALHRQVFCLIQAVLQVLHCDLQVLLHPLQVSAGVLLLPHISLFSGIIAAADLCVQSGLHGLHHPLVVPLQLVDLFVPLRHSPVDLSLHLVQLHLHTQDLRLLLLQGGLEIISFT</sequence>
<name>A0A3Q3VJ63_MOLML</name>
<reference evidence="1" key="2">
    <citation type="submission" date="2025-09" db="UniProtKB">
        <authorList>
            <consortium name="Ensembl"/>
        </authorList>
    </citation>
    <scope>IDENTIFICATION</scope>
</reference>
<protein>
    <submittedName>
        <fullName evidence="1">Uncharacterized protein</fullName>
    </submittedName>
</protein>
<proteinExistence type="predicted"/>
<dbReference type="Ensembl" id="ENSMMOT00000000845.1">
    <property type="protein sequence ID" value="ENSMMOP00000000831.1"/>
    <property type="gene ID" value="ENSMMOG00000000707.1"/>
</dbReference>
<accession>A0A3Q3VJ63</accession>
<keyword evidence="2" id="KW-1185">Reference proteome</keyword>